<evidence type="ECO:0000313" key="3">
    <source>
        <dbReference type="Proteomes" id="UP000199199"/>
    </source>
</evidence>
<evidence type="ECO:0000313" key="2">
    <source>
        <dbReference type="EMBL" id="SFS78701.1"/>
    </source>
</evidence>
<sequence>MDLNRLKPIYLFGIVLNACALVYAGMAGSWLYAGAFVLVLGYLAFRYRMIART</sequence>
<protein>
    <submittedName>
        <fullName evidence="2">Uncharacterized protein</fullName>
    </submittedName>
</protein>
<proteinExistence type="predicted"/>
<evidence type="ECO:0000256" key="1">
    <source>
        <dbReference type="SAM" id="Phobius"/>
    </source>
</evidence>
<dbReference type="EMBL" id="FOZS01000002">
    <property type="protein sequence ID" value="SFS78701.1"/>
    <property type="molecule type" value="Genomic_DNA"/>
</dbReference>
<reference evidence="3" key="1">
    <citation type="submission" date="2016-10" db="EMBL/GenBank/DDBJ databases">
        <authorList>
            <person name="Varghese N."/>
            <person name="Submissions S."/>
        </authorList>
    </citation>
    <scope>NUCLEOTIDE SEQUENCE [LARGE SCALE GENOMIC DNA]</scope>
    <source>
        <strain evidence="3">DSM 22427</strain>
    </source>
</reference>
<keyword evidence="1" id="KW-1133">Transmembrane helix</keyword>
<organism evidence="2 3">
    <name type="scientific">Halostagnicola kamekurae</name>
    <dbReference type="NCBI Taxonomy" id="619731"/>
    <lineage>
        <taxon>Archaea</taxon>
        <taxon>Methanobacteriati</taxon>
        <taxon>Methanobacteriota</taxon>
        <taxon>Stenosarchaea group</taxon>
        <taxon>Halobacteria</taxon>
        <taxon>Halobacteriales</taxon>
        <taxon>Natrialbaceae</taxon>
        <taxon>Halostagnicola</taxon>
    </lineage>
</organism>
<feature type="transmembrane region" description="Helical" evidence="1">
    <location>
        <begin position="30"/>
        <end position="47"/>
    </location>
</feature>
<dbReference type="Proteomes" id="UP000199199">
    <property type="component" value="Unassembled WGS sequence"/>
</dbReference>
<keyword evidence="1" id="KW-0472">Membrane</keyword>
<keyword evidence="1" id="KW-0812">Transmembrane</keyword>
<dbReference type="AlphaFoldDB" id="A0A1I6SP36"/>
<accession>A0A1I6SP36</accession>
<keyword evidence="3" id="KW-1185">Reference proteome</keyword>
<gene>
    <name evidence="2" type="ORF">SAMN04488556_2818</name>
</gene>
<name>A0A1I6SP36_9EURY</name>